<feature type="transmembrane region" description="Helical" evidence="1">
    <location>
        <begin position="16"/>
        <end position="36"/>
    </location>
</feature>
<gene>
    <name evidence="2" type="ORF">H8784_05390</name>
</gene>
<organism evidence="2 3">
    <name type="scientific">Parabacteroides acidifaciens</name>
    <dbReference type="NCBI Taxonomy" id="2290935"/>
    <lineage>
        <taxon>Bacteria</taxon>
        <taxon>Pseudomonadati</taxon>
        <taxon>Bacteroidota</taxon>
        <taxon>Bacteroidia</taxon>
        <taxon>Bacteroidales</taxon>
        <taxon>Tannerellaceae</taxon>
        <taxon>Parabacteroides</taxon>
    </lineage>
</organism>
<evidence type="ECO:0000313" key="2">
    <source>
        <dbReference type="EMBL" id="MBC8601154.1"/>
    </source>
</evidence>
<protein>
    <submittedName>
        <fullName evidence="2">Uncharacterized protein</fullName>
    </submittedName>
</protein>
<evidence type="ECO:0000313" key="3">
    <source>
        <dbReference type="Proteomes" id="UP000629596"/>
    </source>
</evidence>
<name>A0ABR7NYI1_9BACT</name>
<evidence type="ECO:0000256" key="1">
    <source>
        <dbReference type="SAM" id="Phobius"/>
    </source>
</evidence>
<accession>A0ABR7NYI1</accession>
<dbReference type="Proteomes" id="UP000629596">
    <property type="component" value="Unassembled WGS sequence"/>
</dbReference>
<keyword evidence="1" id="KW-0472">Membrane</keyword>
<dbReference type="EMBL" id="JACRTI010000008">
    <property type="protein sequence ID" value="MBC8601154.1"/>
    <property type="molecule type" value="Genomic_DNA"/>
</dbReference>
<reference evidence="2 3" key="1">
    <citation type="submission" date="2020-08" db="EMBL/GenBank/DDBJ databases">
        <title>Genome public.</title>
        <authorList>
            <person name="Liu C."/>
            <person name="Sun Q."/>
        </authorList>
    </citation>
    <scope>NUCLEOTIDE SEQUENCE [LARGE SCALE GENOMIC DNA]</scope>
    <source>
        <strain evidence="2 3">426_9</strain>
    </source>
</reference>
<keyword evidence="1" id="KW-0812">Transmembrane</keyword>
<dbReference type="RefSeq" id="WP_167451642.1">
    <property type="nucleotide sequence ID" value="NZ_JACRTI010000008.1"/>
</dbReference>
<comment type="caution">
    <text evidence="2">The sequence shown here is derived from an EMBL/GenBank/DDBJ whole genome shotgun (WGS) entry which is preliminary data.</text>
</comment>
<proteinExistence type="predicted"/>
<keyword evidence="3" id="KW-1185">Reference proteome</keyword>
<keyword evidence="1" id="KW-1133">Transmembrane helix</keyword>
<sequence>MEKNIGEFLSRKSTEIIAIIACIGLVVTLILAAGTIRIEQEKACIVSHK</sequence>